<evidence type="ECO:0000259" key="1">
    <source>
        <dbReference type="Pfam" id="PF12688"/>
    </source>
</evidence>
<dbReference type="RefSeq" id="WP_342112601.1">
    <property type="nucleotide sequence ID" value="NZ_JBCAUN010000001.1"/>
</dbReference>
<dbReference type="InterPro" id="IPR041656">
    <property type="entry name" value="TPR_5"/>
</dbReference>
<dbReference type="EMBL" id="JBCLVG010000001">
    <property type="protein sequence ID" value="MEN1946128.1"/>
    <property type="molecule type" value="Genomic_DNA"/>
</dbReference>
<comment type="caution">
    <text evidence="2">The sequence shown here is derived from an EMBL/GenBank/DDBJ whole genome shotgun (WGS) entry which is preliminary data.</text>
</comment>
<keyword evidence="3" id="KW-1185">Reference proteome</keyword>
<name>A0ABU9W2A4_9MICO</name>
<organism evidence="2 3">
    <name type="scientific">Leifsonia stereocauli</name>
    <dbReference type="NCBI Taxonomy" id="3134136"/>
    <lineage>
        <taxon>Bacteria</taxon>
        <taxon>Bacillati</taxon>
        <taxon>Actinomycetota</taxon>
        <taxon>Actinomycetes</taxon>
        <taxon>Micrococcales</taxon>
        <taxon>Microbacteriaceae</taxon>
        <taxon>Leifsonia</taxon>
    </lineage>
</organism>
<reference evidence="2 3" key="1">
    <citation type="submission" date="2024-03" db="EMBL/GenBank/DDBJ databases">
        <title>YIM 134122 draft genome.</title>
        <authorList>
            <person name="Zuo S."/>
            <person name="Xiong L."/>
        </authorList>
    </citation>
    <scope>NUCLEOTIDE SEQUENCE [LARGE SCALE GENOMIC DNA]</scope>
    <source>
        <strain evidence="2 3">YIM 134122</strain>
    </source>
</reference>
<feature type="domain" description="Tetratrico peptide repeat group 5" evidence="1">
    <location>
        <begin position="46"/>
        <end position="165"/>
    </location>
</feature>
<sequence length="167" mass="17772">MQHPTPSDDWNARVEAVWAAADELGDDAVIERIDALAAERGADDARALFERAGARDSAGLESEAAPLYREALAGGGLDEVHRPQAVIQLASTLRNLGEVEESIRMLEAERVQHPESPLDDAAAAFLALALVTRGDAERAASVALSALAPHLQLYTRSVHAYAAELAL</sequence>
<evidence type="ECO:0000313" key="3">
    <source>
        <dbReference type="Proteomes" id="UP001425155"/>
    </source>
</evidence>
<protein>
    <submittedName>
        <fullName evidence="2">Tetratricopeptide repeat protein</fullName>
    </submittedName>
</protein>
<dbReference type="Pfam" id="PF12688">
    <property type="entry name" value="TPR_5"/>
    <property type="match status" value="1"/>
</dbReference>
<accession>A0ABU9W2A4</accession>
<dbReference type="SUPFAM" id="SSF48452">
    <property type="entry name" value="TPR-like"/>
    <property type="match status" value="1"/>
</dbReference>
<evidence type="ECO:0000313" key="2">
    <source>
        <dbReference type="EMBL" id="MEN1946128.1"/>
    </source>
</evidence>
<proteinExistence type="predicted"/>
<dbReference type="InterPro" id="IPR011990">
    <property type="entry name" value="TPR-like_helical_dom_sf"/>
</dbReference>
<gene>
    <name evidence="2" type="ORF">WJX64_06205</name>
</gene>
<dbReference type="Proteomes" id="UP001425155">
    <property type="component" value="Unassembled WGS sequence"/>
</dbReference>
<dbReference type="Gene3D" id="1.25.40.10">
    <property type="entry name" value="Tetratricopeptide repeat domain"/>
    <property type="match status" value="1"/>
</dbReference>